<evidence type="ECO:0000256" key="2">
    <source>
        <dbReference type="ARBA" id="ARBA00022475"/>
    </source>
</evidence>
<sequence length="328" mass="35812">MSDSEKRPTLSVVVPARNSADTIGECIRSLKMHIPSNVAEIIVVDNGSTDETGRIASEEGVHLVEAPDVFVSEVRNQGAWEATGELLGFIDSDCTISQGWYKAALELLDSDSAIAVAGSRHVIPDNPSWVEEVWFLAHHRKIQEEPVDVSYIPAGNLVVRADVFRQVKGFDPSMETGEDPDLCNRIRSAGYRIVEWDRILCVHLGEPKTLLQVFLRERWHGRGVRLQYADGRWSPVVLATAMFLLLIMAGAAGLAASGILGVEPSLMMFALALGIPAVFAAVKGRTVPPYRLPALALVYMFYFMGRAASLPGAIARAMFRKKGPRGDG</sequence>
<evidence type="ECO:0000313" key="8">
    <source>
        <dbReference type="EMBL" id="MBD3868856.1"/>
    </source>
</evidence>
<dbReference type="EMBL" id="JACXWD010000046">
    <property type="protein sequence ID" value="MBD3868856.1"/>
    <property type="molecule type" value="Genomic_DNA"/>
</dbReference>
<keyword evidence="3" id="KW-0328">Glycosyltransferase</keyword>
<feature type="transmembrane region" description="Helical" evidence="6">
    <location>
        <begin position="266"/>
        <end position="282"/>
    </location>
</feature>
<dbReference type="InterPro" id="IPR001173">
    <property type="entry name" value="Glyco_trans_2-like"/>
</dbReference>
<evidence type="ECO:0000259" key="7">
    <source>
        <dbReference type="Pfam" id="PF00535"/>
    </source>
</evidence>
<feature type="transmembrane region" description="Helical" evidence="6">
    <location>
        <begin position="236"/>
        <end position="260"/>
    </location>
</feature>
<dbReference type="PANTHER" id="PTHR43646:SF2">
    <property type="entry name" value="GLYCOSYLTRANSFERASE 2-LIKE DOMAIN-CONTAINING PROTEIN"/>
    <property type="match status" value="1"/>
</dbReference>
<dbReference type="PANTHER" id="PTHR43646">
    <property type="entry name" value="GLYCOSYLTRANSFERASE"/>
    <property type="match status" value="1"/>
</dbReference>
<comment type="caution">
    <text evidence="8">The sequence shown here is derived from an EMBL/GenBank/DDBJ whole genome shotgun (WGS) entry which is preliminary data.</text>
</comment>
<dbReference type="Pfam" id="PF00535">
    <property type="entry name" value="Glycos_transf_2"/>
    <property type="match status" value="1"/>
</dbReference>
<dbReference type="SUPFAM" id="SSF53448">
    <property type="entry name" value="Nucleotide-diphospho-sugar transferases"/>
    <property type="match status" value="1"/>
</dbReference>
<protein>
    <submittedName>
        <fullName evidence="8">Glycosyltransferase</fullName>
    </submittedName>
</protein>
<keyword evidence="5 6" id="KW-0472">Membrane</keyword>
<comment type="subcellular location">
    <subcellularLocation>
        <location evidence="1">Cell membrane</location>
    </subcellularLocation>
</comment>
<dbReference type="GO" id="GO:0005886">
    <property type="term" value="C:plasma membrane"/>
    <property type="evidence" value="ECO:0007669"/>
    <property type="project" value="UniProtKB-SubCell"/>
</dbReference>
<reference evidence="8 9" key="1">
    <citation type="submission" date="2020-08" db="EMBL/GenBank/DDBJ databases">
        <title>Acidobacteriota in marine sediments use diverse sulfur dissimilation pathways.</title>
        <authorList>
            <person name="Wasmund K."/>
        </authorList>
    </citation>
    <scope>NUCLEOTIDE SEQUENCE [LARGE SCALE GENOMIC DNA]</scope>
    <source>
        <strain evidence="8">MAG AM4</strain>
    </source>
</reference>
<accession>A0A8J6XY16</accession>
<keyword evidence="6" id="KW-1133">Transmembrane helix</keyword>
<evidence type="ECO:0000256" key="4">
    <source>
        <dbReference type="ARBA" id="ARBA00022679"/>
    </source>
</evidence>
<evidence type="ECO:0000313" key="9">
    <source>
        <dbReference type="Proteomes" id="UP000648239"/>
    </source>
</evidence>
<name>A0A8J6XY16_9BACT</name>
<keyword evidence="2" id="KW-1003">Cell membrane</keyword>
<proteinExistence type="predicted"/>
<dbReference type="Gene3D" id="3.90.550.10">
    <property type="entry name" value="Spore Coat Polysaccharide Biosynthesis Protein SpsA, Chain A"/>
    <property type="match status" value="1"/>
</dbReference>
<keyword evidence="6" id="KW-0812">Transmembrane</keyword>
<feature type="transmembrane region" description="Helical" evidence="6">
    <location>
        <begin position="294"/>
        <end position="319"/>
    </location>
</feature>
<dbReference type="AlphaFoldDB" id="A0A8J6XY16"/>
<evidence type="ECO:0000256" key="1">
    <source>
        <dbReference type="ARBA" id="ARBA00004236"/>
    </source>
</evidence>
<dbReference type="InterPro" id="IPR029044">
    <property type="entry name" value="Nucleotide-diphossugar_trans"/>
</dbReference>
<dbReference type="GO" id="GO:0016757">
    <property type="term" value="F:glycosyltransferase activity"/>
    <property type="evidence" value="ECO:0007669"/>
    <property type="project" value="UniProtKB-KW"/>
</dbReference>
<evidence type="ECO:0000256" key="5">
    <source>
        <dbReference type="ARBA" id="ARBA00023136"/>
    </source>
</evidence>
<gene>
    <name evidence="8" type="ORF">IFK94_12080</name>
</gene>
<evidence type="ECO:0000256" key="3">
    <source>
        <dbReference type="ARBA" id="ARBA00022676"/>
    </source>
</evidence>
<feature type="domain" description="Glycosyltransferase 2-like" evidence="7">
    <location>
        <begin position="11"/>
        <end position="166"/>
    </location>
</feature>
<dbReference type="Proteomes" id="UP000648239">
    <property type="component" value="Unassembled WGS sequence"/>
</dbReference>
<evidence type="ECO:0000256" key="6">
    <source>
        <dbReference type="SAM" id="Phobius"/>
    </source>
</evidence>
<organism evidence="8 9">
    <name type="scientific">Candidatus Polarisedimenticola svalbardensis</name>
    <dbReference type="NCBI Taxonomy" id="2886004"/>
    <lineage>
        <taxon>Bacteria</taxon>
        <taxon>Pseudomonadati</taxon>
        <taxon>Acidobacteriota</taxon>
        <taxon>Candidatus Polarisedimenticolia</taxon>
        <taxon>Candidatus Polarisedimenticolales</taxon>
        <taxon>Candidatus Polarisedimenticolaceae</taxon>
        <taxon>Candidatus Polarisedimenticola</taxon>
    </lineage>
</organism>
<keyword evidence="4" id="KW-0808">Transferase</keyword>